<dbReference type="AlphaFoldDB" id="Q8KET7"/>
<dbReference type="GO" id="GO:0004113">
    <property type="term" value="F:2',3'-cyclic-nucleotide 3'-phosphodiesterase activity"/>
    <property type="evidence" value="ECO:0007669"/>
    <property type="project" value="InterPro"/>
</dbReference>
<comment type="function">
    <text evidence="2">Hydrolyzes RNA 2',3'-cyclic phosphodiester to an RNA 2'-phosphomonoester.</text>
</comment>
<organism evidence="4 5">
    <name type="scientific">Chlorobaculum tepidum (strain ATCC 49652 / DSM 12025 / NBRC 103806 / TLS)</name>
    <name type="common">Chlorobium tepidum</name>
    <dbReference type="NCBI Taxonomy" id="194439"/>
    <lineage>
        <taxon>Bacteria</taxon>
        <taxon>Pseudomonadati</taxon>
        <taxon>Chlorobiota</taxon>
        <taxon>Chlorobiia</taxon>
        <taxon>Chlorobiales</taxon>
        <taxon>Chlorobiaceae</taxon>
        <taxon>Chlorobaculum</taxon>
    </lineage>
</organism>
<dbReference type="SUPFAM" id="SSF55144">
    <property type="entry name" value="LigT-like"/>
    <property type="match status" value="1"/>
</dbReference>
<gene>
    <name evidence="4" type="ordered locus">CT0595</name>
</gene>
<evidence type="ECO:0000313" key="5">
    <source>
        <dbReference type="Proteomes" id="UP000001007"/>
    </source>
</evidence>
<evidence type="ECO:0000313" key="4">
    <source>
        <dbReference type="EMBL" id="AAM71837.1"/>
    </source>
</evidence>
<dbReference type="eggNOG" id="COG1514">
    <property type="taxonomic scope" value="Bacteria"/>
</dbReference>
<dbReference type="EC" id="3.1.4.58" evidence="2"/>
<feature type="active site" description="Proton acceptor" evidence="2">
    <location>
        <position position="123"/>
    </location>
</feature>
<feature type="short sequence motif" description="HXTX 2" evidence="2">
    <location>
        <begin position="123"/>
        <end position="126"/>
    </location>
</feature>
<name>Q8KET7_CHLTE</name>
<evidence type="ECO:0000256" key="2">
    <source>
        <dbReference type="HAMAP-Rule" id="MF_01940"/>
    </source>
</evidence>
<sequence>MEGRRVFAGLPVGRELAEAVGEFRQGHSGLRVRWVKPENLHLTMVPPWQCLNVDAVCRALSGEAARQAPFEVSFERVSFGPDPRRPRLIWATGKAPAGMPEFARSLRAPVGAPGEPRKSFLLHLTIARFNSHDFKAMGAHTLRETVLWYGTLDTICLYESILKPGGAHYRELCRFGLGGKSVVGSMPPPVSA</sequence>
<dbReference type="InterPro" id="IPR014051">
    <property type="entry name" value="Phosphoesterase_HXTX"/>
</dbReference>
<dbReference type="STRING" id="194439.CT0595"/>
<protein>
    <recommendedName>
        <fullName evidence="2">RNA 2',3'-cyclic phosphodiesterase</fullName>
        <shortName evidence="2">RNA 2',3'-CPDase</shortName>
        <ecNumber evidence="2">3.1.4.58</ecNumber>
    </recommendedName>
</protein>
<dbReference type="InterPro" id="IPR004175">
    <property type="entry name" value="RNA_CPDase"/>
</dbReference>
<dbReference type="PANTHER" id="PTHR35561">
    <property type="entry name" value="RNA 2',3'-CYCLIC PHOSPHODIESTERASE"/>
    <property type="match status" value="1"/>
</dbReference>
<dbReference type="EnsemblBacteria" id="AAM71837">
    <property type="protein sequence ID" value="AAM71837"/>
    <property type="gene ID" value="CT0595"/>
</dbReference>
<dbReference type="Pfam" id="PF02834">
    <property type="entry name" value="LigT_PEase"/>
    <property type="match status" value="1"/>
</dbReference>
<dbReference type="GO" id="GO:0008664">
    <property type="term" value="F:RNA 2',3'-cyclic 3'-phosphodiesterase activity"/>
    <property type="evidence" value="ECO:0007669"/>
    <property type="project" value="UniProtKB-EC"/>
</dbReference>
<dbReference type="NCBIfam" id="TIGR02258">
    <property type="entry name" value="2_5_ligase"/>
    <property type="match status" value="1"/>
</dbReference>
<keyword evidence="1 2" id="KW-0378">Hydrolase</keyword>
<dbReference type="HAMAP" id="MF_01940">
    <property type="entry name" value="RNA_CPDase"/>
    <property type="match status" value="1"/>
</dbReference>
<evidence type="ECO:0000256" key="1">
    <source>
        <dbReference type="ARBA" id="ARBA00022801"/>
    </source>
</evidence>
<comment type="catalytic activity">
    <reaction evidence="2">
        <text>a 3'-end 2',3'-cyclophospho-ribonucleotide-RNA + H2O = a 3'-end 2'-phospho-ribonucleotide-RNA + H(+)</text>
        <dbReference type="Rhea" id="RHEA:11828"/>
        <dbReference type="Rhea" id="RHEA-COMP:10464"/>
        <dbReference type="Rhea" id="RHEA-COMP:17353"/>
        <dbReference type="ChEBI" id="CHEBI:15377"/>
        <dbReference type="ChEBI" id="CHEBI:15378"/>
        <dbReference type="ChEBI" id="CHEBI:83064"/>
        <dbReference type="ChEBI" id="CHEBI:173113"/>
        <dbReference type="EC" id="3.1.4.58"/>
    </reaction>
</comment>
<dbReference type="Gene3D" id="3.90.1140.10">
    <property type="entry name" value="Cyclic phosphodiesterase"/>
    <property type="match status" value="1"/>
</dbReference>
<dbReference type="OrthoDB" id="9789350at2"/>
<keyword evidence="5" id="KW-1185">Reference proteome</keyword>
<comment type="similarity">
    <text evidence="2">Belongs to the 2H phosphoesterase superfamily. ThpR family.</text>
</comment>
<feature type="short sequence motif" description="HXTX 1" evidence="2">
    <location>
        <begin position="41"/>
        <end position="44"/>
    </location>
</feature>
<dbReference type="Proteomes" id="UP000001007">
    <property type="component" value="Chromosome"/>
</dbReference>
<feature type="active site" description="Proton donor" evidence="2">
    <location>
        <position position="41"/>
    </location>
</feature>
<feature type="domain" description="Phosphoesterase HXTX" evidence="3">
    <location>
        <begin position="12"/>
        <end position="90"/>
    </location>
</feature>
<dbReference type="HOGENOM" id="CLU_081251_0_1_10"/>
<proteinExistence type="inferred from homology"/>
<dbReference type="KEGG" id="cte:CT0595"/>
<reference evidence="4 5" key="1">
    <citation type="journal article" date="2002" name="Proc. Natl. Acad. Sci. U.S.A.">
        <title>The complete genome sequence of Chlorobium tepidum TLS, a photosynthetic, anaerobic, green-sulfur bacterium.</title>
        <authorList>
            <person name="Eisen J.A."/>
            <person name="Nelson K.E."/>
            <person name="Paulsen I.T."/>
            <person name="Heidelberg J.F."/>
            <person name="Wu M."/>
            <person name="Dodson R.J."/>
            <person name="Deboy R."/>
            <person name="Gwinn M.L."/>
            <person name="Nelson W.C."/>
            <person name="Haft D.H."/>
            <person name="Hickey E.K."/>
            <person name="Peterson J.D."/>
            <person name="Durkin A.S."/>
            <person name="Kolonay J.L."/>
            <person name="Yang F."/>
            <person name="Holt I."/>
            <person name="Umayam L.A."/>
            <person name="Mason T."/>
            <person name="Brenner M."/>
            <person name="Shea T.P."/>
            <person name="Parksey D."/>
            <person name="Nierman W.C."/>
            <person name="Feldblyum T.V."/>
            <person name="Hansen C.L."/>
            <person name="Craven M.B."/>
            <person name="Radune D."/>
            <person name="Vamathevan J."/>
            <person name="Khouri H."/>
            <person name="White O."/>
            <person name="Gruber T.M."/>
            <person name="Ketchum K.A."/>
            <person name="Venter J.C."/>
            <person name="Tettelin H."/>
            <person name="Bryant D.A."/>
            <person name="Fraser C.M."/>
        </authorList>
    </citation>
    <scope>NUCLEOTIDE SEQUENCE [LARGE SCALE GENOMIC DNA]</scope>
    <source>
        <strain evidence="5">ATCC 49652 / DSM 12025 / NBRC 103806 / TLS</strain>
    </source>
</reference>
<dbReference type="EMBL" id="AE006470">
    <property type="protein sequence ID" value="AAM71837.1"/>
    <property type="molecule type" value="Genomic_DNA"/>
</dbReference>
<accession>Q8KET7</accession>
<dbReference type="PANTHER" id="PTHR35561:SF1">
    <property type="entry name" value="RNA 2',3'-CYCLIC PHOSPHODIESTERASE"/>
    <property type="match status" value="1"/>
</dbReference>
<evidence type="ECO:0000259" key="3">
    <source>
        <dbReference type="Pfam" id="PF02834"/>
    </source>
</evidence>
<dbReference type="InterPro" id="IPR009097">
    <property type="entry name" value="Cyclic_Pdiesterase"/>
</dbReference>